<dbReference type="EMBL" id="JAUMVS010000028">
    <property type="protein sequence ID" value="MDO4841580.1"/>
    <property type="molecule type" value="Genomic_DNA"/>
</dbReference>
<evidence type="ECO:0000256" key="1">
    <source>
        <dbReference type="ARBA" id="ARBA00004496"/>
    </source>
</evidence>
<sequence>MANYMLMSRLYAPTLKETPSDADIESHKLLTRGAFLRKTSSGIYTFLPLGQLVLHKIENIIREEMAAAGSQEILMPALQPAELWKESGRWDDYGPELMRLVDRHDHMYCLGPTHEEVITSLIKNELNSYKQLPCNLYQIQTKYRDEIRPRFGLLRGREFIMKDAYSFHDTQESLQETYDEMSRAYGRVNDRCGLNWRGVEADSGQIGGKVTTEFMALANSGEAELVHCECGYAANVEAGECICKACAHEADHIEKISTPGVHTIEELSEFLHVEENQTMKALSGKSADGDVFVLFVPGDHEVNEIKAAKAIPGFEILTDEEMEELGLHKGSMGPVGLSDGIKVIADNSLQPIERWVVGANEEGYHYVGAKQGEDFEVSGWADLCVTKPGDECPCCHKPLEGDRGIEVSQVFQLGTKYSESMKAFYLDEKGKQQPFIMGCYGIGVTRTLAAIVEQHFDENGIKWPVTVAPAHVCVLAVGKDDYILEAAAKIAEDCANAGLEVVLD</sequence>
<dbReference type="SUPFAM" id="SSF52954">
    <property type="entry name" value="Class II aaRS ABD-related"/>
    <property type="match status" value="1"/>
</dbReference>
<dbReference type="PANTHER" id="PTHR42753:SF2">
    <property type="entry name" value="PROLINE--TRNA LIGASE"/>
    <property type="match status" value="1"/>
</dbReference>
<evidence type="ECO:0000256" key="6">
    <source>
        <dbReference type="ARBA" id="ARBA00022598"/>
    </source>
</evidence>
<evidence type="ECO:0000256" key="10">
    <source>
        <dbReference type="ARBA" id="ARBA00023146"/>
    </source>
</evidence>
<dbReference type="InterPro" id="IPR007214">
    <property type="entry name" value="YbaK/aa-tRNA-synth-assoc-dom"/>
</dbReference>
<evidence type="ECO:0000256" key="4">
    <source>
        <dbReference type="ARBA" id="ARBA00019110"/>
    </source>
</evidence>
<dbReference type="GO" id="GO:0002161">
    <property type="term" value="F:aminoacyl-tRNA deacylase activity"/>
    <property type="evidence" value="ECO:0007669"/>
    <property type="project" value="InterPro"/>
</dbReference>
<dbReference type="GO" id="GO:0006433">
    <property type="term" value="P:prolyl-tRNA aminoacylation"/>
    <property type="evidence" value="ECO:0007669"/>
    <property type="project" value="UniProtKB-UniRule"/>
</dbReference>
<accession>A0AA43RJB9</accession>
<dbReference type="NCBIfam" id="TIGR00409">
    <property type="entry name" value="proS_fam_II"/>
    <property type="match status" value="1"/>
</dbReference>
<dbReference type="GO" id="GO:0005524">
    <property type="term" value="F:ATP binding"/>
    <property type="evidence" value="ECO:0007669"/>
    <property type="project" value="UniProtKB-KW"/>
</dbReference>
<dbReference type="PRINTS" id="PR01046">
    <property type="entry name" value="TRNASYNTHPRO"/>
</dbReference>
<proteinExistence type="inferred from homology"/>
<dbReference type="InterPro" id="IPR050062">
    <property type="entry name" value="Pro-tRNA_synthetase"/>
</dbReference>
<keyword evidence="7" id="KW-0547">Nucleotide-binding</keyword>
<evidence type="ECO:0000313" key="16">
    <source>
        <dbReference type="EMBL" id="MDO4841580.1"/>
    </source>
</evidence>
<dbReference type="InterPro" id="IPR036621">
    <property type="entry name" value="Anticodon-bd_dom_sf"/>
</dbReference>
<evidence type="ECO:0000256" key="9">
    <source>
        <dbReference type="ARBA" id="ARBA00022917"/>
    </source>
</evidence>
<dbReference type="FunFam" id="3.30.930.10:FF:000065">
    <property type="entry name" value="Proline--tRNA ligase"/>
    <property type="match status" value="1"/>
</dbReference>
<evidence type="ECO:0000256" key="8">
    <source>
        <dbReference type="ARBA" id="ARBA00022840"/>
    </source>
</evidence>
<dbReference type="CDD" id="cd04334">
    <property type="entry name" value="ProRS-INS"/>
    <property type="match status" value="1"/>
</dbReference>
<evidence type="ECO:0000256" key="11">
    <source>
        <dbReference type="ARBA" id="ARBA00047671"/>
    </source>
</evidence>
<evidence type="ECO:0000256" key="7">
    <source>
        <dbReference type="ARBA" id="ARBA00022741"/>
    </source>
</evidence>
<dbReference type="FunFam" id="3.30.930.10:FF:000066">
    <property type="entry name" value="Proline--tRNA ligase"/>
    <property type="match status" value="1"/>
</dbReference>
<dbReference type="AlphaFoldDB" id="A0AA43RJB9"/>
<dbReference type="PROSITE" id="PS50862">
    <property type="entry name" value="AA_TRNA_LIGASE_II"/>
    <property type="match status" value="1"/>
</dbReference>
<keyword evidence="9" id="KW-0648">Protein biosynthesis</keyword>
<dbReference type="Gene3D" id="3.30.930.10">
    <property type="entry name" value="Bira Bifunctional Protein, Domain 2"/>
    <property type="match status" value="2"/>
</dbReference>
<comment type="subunit">
    <text evidence="2">Homodimer.</text>
</comment>
<organism evidence="16 17">
    <name type="scientific">Phoenicibacter congonensis</name>
    <dbReference type="NCBI Taxonomy" id="1944646"/>
    <lineage>
        <taxon>Bacteria</taxon>
        <taxon>Bacillati</taxon>
        <taxon>Actinomycetota</taxon>
        <taxon>Coriobacteriia</taxon>
        <taxon>Eggerthellales</taxon>
        <taxon>Eggerthellaceae</taxon>
        <taxon>Phoenicibacter</taxon>
    </lineage>
</organism>
<dbReference type="Gene3D" id="3.40.50.800">
    <property type="entry name" value="Anticodon-binding domain"/>
    <property type="match status" value="1"/>
</dbReference>
<evidence type="ECO:0000256" key="3">
    <source>
        <dbReference type="ARBA" id="ARBA00012831"/>
    </source>
</evidence>
<keyword evidence="10" id="KW-0030">Aminoacyl-tRNA synthetase</keyword>
<dbReference type="InterPro" id="IPR036754">
    <property type="entry name" value="YbaK/aa-tRNA-synt-asso_dom_sf"/>
</dbReference>
<evidence type="ECO:0000313" key="17">
    <source>
        <dbReference type="Proteomes" id="UP001168575"/>
    </source>
</evidence>
<dbReference type="InterPro" id="IPR045864">
    <property type="entry name" value="aa-tRNA-synth_II/BPL/LPL"/>
</dbReference>
<dbReference type="InterPro" id="IPR002316">
    <property type="entry name" value="Pro-tRNA-ligase_IIa"/>
</dbReference>
<evidence type="ECO:0000256" key="2">
    <source>
        <dbReference type="ARBA" id="ARBA00011738"/>
    </source>
</evidence>
<comment type="caution">
    <text evidence="16">The sequence shown here is derived from an EMBL/GenBank/DDBJ whole genome shotgun (WGS) entry which is preliminary data.</text>
</comment>
<dbReference type="Pfam" id="PF00587">
    <property type="entry name" value="tRNA-synt_2b"/>
    <property type="match status" value="1"/>
</dbReference>
<gene>
    <name evidence="16" type="ORF">Q3982_02760</name>
</gene>
<dbReference type="Proteomes" id="UP001168575">
    <property type="component" value="Unassembled WGS sequence"/>
</dbReference>
<comment type="function">
    <text evidence="12">Catalyzes the attachment of proline to tRNA(Pro) in a two-step reaction: proline is first activated by ATP to form Pro-AMP and then transferred to the acceptor end of tRNA(Pro). As ProRS can inadvertently accommodate and process non-cognate amino acids such as alanine and cysteine, to avoid such errors it has two additional distinct editing activities against alanine. One activity is designated as 'pretransfer' editing and involves the tRNA(Pro)-independent hydrolysis of activated Ala-AMP. The other activity is designated 'posttransfer' editing and involves deacylation of mischarged Ala-tRNA(Pro). The misacylated Cys-tRNA(Pro) is not edited by ProRS.</text>
</comment>
<comment type="subcellular location">
    <subcellularLocation>
        <location evidence="1">Cytoplasm</location>
    </subcellularLocation>
</comment>
<keyword evidence="6 16" id="KW-0436">Ligase</keyword>
<dbReference type="EC" id="6.1.1.15" evidence="3 14"/>
<dbReference type="InterPro" id="IPR033730">
    <property type="entry name" value="ProRS_core_prok"/>
</dbReference>
<reference evidence="16" key="1">
    <citation type="submission" date="2023-07" db="EMBL/GenBank/DDBJ databases">
        <title>Between Cages and Wild: Unraveling the Impact of Captivity on Animal Microbiomes and Antimicrobial Resistance.</title>
        <authorList>
            <person name="Schmartz G.P."/>
            <person name="Rehner J."/>
            <person name="Schuff M.J."/>
            <person name="Becker S.L."/>
            <person name="Kravczyk M."/>
            <person name="Gurevich A."/>
            <person name="Francke R."/>
            <person name="Mueller R."/>
            <person name="Keller V."/>
            <person name="Keller A."/>
        </authorList>
    </citation>
    <scope>NUCLEOTIDE SEQUENCE</scope>
    <source>
        <strain evidence="16">S12M_St_49</strain>
    </source>
</reference>
<keyword evidence="8" id="KW-0067">ATP-binding</keyword>
<dbReference type="SUPFAM" id="SSF55826">
    <property type="entry name" value="YbaK/ProRS associated domain"/>
    <property type="match status" value="1"/>
</dbReference>
<protein>
    <recommendedName>
        <fullName evidence="4 14">Proline--tRNA ligase</fullName>
        <ecNumber evidence="3 14">6.1.1.15</ecNumber>
    </recommendedName>
</protein>
<dbReference type="SUPFAM" id="SSF55681">
    <property type="entry name" value="Class II aaRS and biotin synthetases"/>
    <property type="match status" value="1"/>
</dbReference>
<evidence type="ECO:0000256" key="5">
    <source>
        <dbReference type="ARBA" id="ARBA00022490"/>
    </source>
</evidence>
<name>A0AA43RJB9_9ACTN</name>
<feature type="non-terminal residue" evidence="16">
    <location>
        <position position="504"/>
    </location>
</feature>
<feature type="domain" description="Aminoacyl-transfer RNA synthetases class-II family profile" evidence="15">
    <location>
        <begin position="56"/>
        <end position="464"/>
    </location>
</feature>
<evidence type="ECO:0000259" key="15">
    <source>
        <dbReference type="PROSITE" id="PS50862"/>
    </source>
</evidence>
<dbReference type="InterPro" id="IPR002314">
    <property type="entry name" value="aa-tRNA-synt_IIb"/>
</dbReference>
<comment type="similarity">
    <text evidence="13">Belongs to the class-II aminoacyl-tRNA synthetase family. ProS type 1 subfamily.</text>
</comment>
<dbReference type="Pfam" id="PF04073">
    <property type="entry name" value="tRNA_edit"/>
    <property type="match status" value="1"/>
</dbReference>
<dbReference type="CDD" id="cd00779">
    <property type="entry name" value="ProRS_core_prok"/>
    <property type="match status" value="1"/>
</dbReference>
<keyword evidence="5" id="KW-0963">Cytoplasm</keyword>
<dbReference type="GO" id="GO:0004827">
    <property type="term" value="F:proline-tRNA ligase activity"/>
    <property type="evidence" value="ECO:0007669"/>
    <property type="project" value="UniProtKB-UniRule"/>
</dbReference>
<dbReference type="PANTHER" id="PTHR42753">
    <property type="entry name" value="MITOCHONDRIAL RIBOSOME PROTEIN L39/PROLYL-TRNA LIGASE FAMILY MEMBER"/>
    <property type="match status" value="1"/>
</dbReference>
<keyword evidence="17" id="KW-1185">Reference proteome</keyword>
<dbReference type="InterPro" id="IPR006195">
    <property type="entry name" value="aa-tRNA-synth_II"/>
</dbReference>
<evidence type="ECO:0000256" key="13">
    <source>
        <dbReference type="ARBA" id="ARBA00060755"/>
    </source>
</evidence>
<evidence type="ECO:0000256" key="14">
    <source>
        <dbReference type="NCBIfam" id="TIGR00409"/>
    </source>
</evidence>
<comment type="catalytic activity">
    <reaction evidence="11">
        <text>tRNA(Pro) + L-proline + ATP = L-prolyl-tRNA(Pro) + AMP + diphosphate</text>
        <dbReference type="Rhea" id="RHEA:14305"/>
        <dbReference type="Rhea" id="RHEA-COMP:9700"/>
        <dbReference type="Rhea" id="RHEA-COMP:9702"/>
        <dbReference type="ChEBI" id="CHEBI:30616"/>
        <dbReference type="ChEBI" id="CHEBI:33019"/>
        <dbReference type="ChEBI" id="CHEBI:60039"/>
        <dbReference type="ChEBI" id="CHEBI:78442"/>
        <dbReference type="ChEBI" id="CHEBI:78532"/>
        <dbReference type="ChEBI" id="CHEBI:456215"/>
        <dbReference type="EC" id="6.1.1.15"/>
    </reaction>
</comment>
<dbReference type="InterPro" id="IPR004500">
    <property type="entry name" value="Pro-tRNA-synth_IIa_bac-type"/>
</dbReference>
<dbReference type="GO" id="GO:0005829">
    <property type="term" value="C:cytosol"/>
    <property type="evidence" value="ECO:0007669"/>
    <property type="project" value="TreeGrafter"/>
</dbReference>
<evidence type="ECO:0000256" key="12">
    <source>
        <dbReference type="ARBA" id="ARBA00053664"/>
    </source>
</evidence>
<dbReference type="NCBIfam" id="NF006625">
    <property type="entry name" value="PRK09194.1"/>
    <property type="match status" value="1"/>
</dbReference>